<dbReference type="PROSITE" id="PS00901">
    <property type="entry name" value="CYS_SYNTHASE"/>
    <property type="match status" value="1"/>
</dbReference>
<dbReference type="NCBIfam" id="TIGR01137">
    <property type="entry name" value="cysta_beta"/>
    <property type="match status" value="1"/>
</dbReference>
<dbReference type="GO" id="GO:0006535">
    <property type="term" value="P:cysteine biosynthetic process from serine"/>
    <property type="evidence" value="ECO:0007669"/>
    <property type="project" value="EnsemblFungi"/>
</dbReference>
<reference evidence="14 15" key="1">
    <citation type="submission" date="2016-08" db="EMBL/GenBank/DDBJ databases">
        <title>Genomes of anaerobic fungi encode conserved fungal cellulosomes for biomass hydrolysis.</title>
        <authorList>
            <consortium name="DOE Joint Genome Institute"/>
            <person name="Haitjema C.H."/>
            <person name="Gilmore S.P."/>
            <person name="Henske J.K."/>
            <person name="Solomon K.V."/>
            <person name="De Groot R."/>
            <person name="Kuo A."/>
            <person name="Mondo S.J."/>
            <person name="Salamov A.A."/>
            <person name="Labutti K."/>
            <person name="Zhao Z."/>
            <person name="Chiniquy J."/>
            <person name="Barry K."/>
            <person name="Brewer H.M."/>
            <person name="Purvine S.O."/>
            <person name="Wright A.T."/>
            <person name="Boxma B."/>
            <person name="Van Alen T."/>
            <person name="Hackstein J.H."/>
            <person name="Baker S.E."/>
            <person name="Grigoriev I.V."/>
            <person name="O'Malley M.A."/>
        </authorList>
    </citation>
    <scope>NUCLEOTIDE SEQUENCE [LARGE SCALE GENOMIC DNA]</scope>
    <source>
        <strain evidence="15">finn</strain>
    </source>
</reference>
<dbReference type="CDD" id="cd01561">
    <property type="entry name" value="CBS_like"/>
    <property type="match status" value="1"/>
</dbReference>
<dbReference type="SUPFAM" id="SSF53686">
    <property type="entry name" value="Tryptophan synthase beta subunit-like PLP-dependent enzymes"/>
    <property type="match status" value="1"/>
</dbReference>
<feature type="domain" description="CBS" evidence="13">
    <location>
        <begin position="349"/>
        <end position="409"/>
    </location>
</feature>
<protein>
    <recommendedName>
        <fullName evidence="8">Cystathionine beta-synthase</fullName>
        <ecNumber evidence="4">4.2.1.22</ecNumber>
    </recommendedName>
    <alternativeName>
        <fullName evidence="9">Beta-thionase</fullName>
    </alternativeName>
    <alternativeName>
        <fullName evidence="10">Serine sulfhydrase</fullName>
    </alternativeName>
</protein>
<keyword evidence="6 12" id="KW-0129">CBS domain</keyword>
<dbReference type="GO" id="GO:0007089">
    <property type="term" value="P:traversing start control point of mitotic cell cycle"/>
    <property type="evidence" value="ECO:0007669"/>
    <property type="project" value="EnsemblFungi"/>
</dbReference>
<proteinExistence type="inferred from homology"/>
<evidence type="ECO:0000313" key="15">
    <source>
        <dbReference type="Proteomes" id="UP000193719"/>
    </source>
</evidence>
<dbReference type="Proteomes" id="UP000193719">
    <property type="component" value="Unassembled WGS sequence"/>
</dbReference>
<dbReference type="InterPro" id="IPR046342">
    <property type="entry name" value="CBS_dom_sf"/>
</dbReference>
<dbReference type="Gene3D" id="3.40.50.1100">
    <property type="match status" value="2"/>
</dbReference>
<dbReference type="InterPro" id="IPR050214">
    <property type="entry name" value="Cys_Synth/Cystath_Beta-Synth"/>
</dbReference>
<evidence type="ECO:0000256" key="2">
    <source>
        <dbReference type="ARBA" id="ARBA00005003"/>
    </source>
</evidence>
<evidence type="ECO:0000256" key="9">
    <source>
        <dbReference type="ARBA" id="ARBA00030337"/>
    </source>
</evidence>
<dbReference type="GO" id="GO:0019343">
    <property type="term" value="P:cysteine biosynthetic process via cystathionine"/>
    <property type="evidence" value="ECO:0007669"/>
    <property type="project" value="EnsemblFungi"/>
</dbReference>
<evidence type="ECO:0000256" key="6">
    <source>
        <dbReference type="ARBA" id="ARBA00023122"/>
    </source>
</evidence>
<dbReference type="GO" id="GO:0019346">
    <property type="term" value="P:transsulfuration"/>
    <property type="evidence" value="ECO:0007669"/>
    <property type="project" value="EnsemblFungi"/>
</dbReference>
<dbReference type="FunFam" id="3.40.50.1100:FF:000118">
    <property type="entry name" value="Related to CYS4-cystathionine beta-synthase"/>
    <property type="match status" value="1"/>
</dbReference>
<dbReference type="GO" id="GO:0004122">
    <property type="term" value="F:cystathionine beta-synthase activity"/>
    <property type="evidence" value="ECO:0007669"/>
    <property type="project" value="UniProtKB-EC"/>
</dbReference>
<dbReference type="OrthoDB" id="728at2759"/>
<evidence type="ECO:0000256" key="12">
    <source>
        <dbReference type="PROSITE-ProRule" id="PRU00703"/>
    </source>
</evidence>
<dbReference type="InterPro" id="IPR000644">
    <property type="entry name" value="CBS_dom"/>
</dbReference>
<dbReference type="EMBL" id="MCFH01000006">
    <property type="protein sequence ID" value="ORX57202.1"/>
    <property type="molecule type" value="Genomic_DNA"/>
</dbReference>
<evidence type="ECO:0000313" key="14">
    <source>
        <dbReference type="EMBL" id="ORX57202.1"/>
    </source>
</evidence>
<dbReference type="InterPro" id="IPR005857">
    <property type="entry name" value="Cysta_beta_synth"/>
</dbReference>
<evidence type="ECO:0000256" key="11">
    <source>
        <dbReference type="ARBA" id="ARBA00047490"/>
    </source>
</evidence>
<evidence type="ECO:0000256" key="4">
    <source>
        <dbReference type="ARBA" id="ARBA00012041"/>
    </source>
</evidence>
<evidence type="ECO:0000256" key="8">
    <source>
        <dbReference type="ARBA" id="ARBA00026192"/>
    </source>
</evidence>
<evidence type="ECO:0000259" key="13">
    <source>
        <dbReference type="PROSITE" id="PS51371"/>
    </source>
</evidence>
<dbReference type="GO" id="GO:0005737">
    <property type="term" value="C:cytoplasm"/>
    <property type="evidence" value="ECO:0007669"/>
    <property type="project" value="EnsemblFungi"/>
</dbReference>
<dbReference type="InterPro" id="IPR001926">
    <property type="entry name" value="TrpB-like_PALP"/>
</dbReference>
<dbReference type="STRING" id="1754191.A0A1Y1VJG7"/>
<accession>A0A1Y1VJG7</accession>
<comment type="caution">
    <text evidence="14">The sequence shown here is derived from an EMBL/GenBank/DDBJ whole genome shotgun (WGS) entry which is preliminary data.</text>
</comment>
<name>A0A1Y1VJG7_9FUNG</name>
<dbReference type="InterPro" id="IPR001216">
    <property type="entry name" value="P-phosphate_BS"/>
</dbReference>
<evidence type="ECO:0000256" key="10">
    <source>
        <dbReference type="ARBA" id="ARBA00031579"/>
    </source>
</evidence>
<keyword evidence="15" id="KW-1185">Reference proteome</keyword>
<evidence type="ECO:0000256" key="3">
    <source>
        <dbReference type="ARBA" id="ARBA00007103"/>
    </source>
</evidence>
<evidence type="ECO:0000256" key="1">
    <source>
        <dbReference type="ARBA" id="ARBA00001933"/>
    </source>
</evidence>
<comment type="catalytic activity">
    <reaction evidence="11">
        <text>L-homocysteine + L-serine = L,L-cystathionine + H2O</text>
        <dbReference type="Rhea" id="RHEA:10112"/>
        <dbReference type="ChEBI" id="CHEBI:15377"/>
        <dbReference type="ChEBI" id="CHEBI:33384"/>
        <dbReference type="ChEBI" id="CHEBI:58161"/>
        <dbReference type="ChEBI" id="CHEBI:58199"/>
        <dbReference type="EC" id="4.2.1.22"/>
    </reaction>
</comment>
<reference evidence="14 15" key="2">
    <citation type="submission" date="2016-08" db="EMBL/GenBank/DDBJ databases">
        <title>Pervasive Adenine N6-methylation of Active Genes in Fungi.</title>
        <authorList>
            <consortium name="DOE Joint Genome Institute"/>
            <person name="Mondo S.J."/>
            <person name="Dannebaum R.O."/>
            <person name="Kuo R.C."/>
            <person name="Labutti K."/>
            <person name="Haridas S."/>
            <person name="Kuo A."/>
            <person name="Salamov A."/>
            <person name="Ahrendt S.R."/>
            <person name="Lipzen A."/>
            <person name="Sullivan W."/>
            <person name="Andreopoulos W.B."/>
            <person name="Clum A."/>
            <person name="Lindquist E."/>
            <person name="Daum C."/>
            <person name="Ramamoorthy G.K."/>
            <person name="Gryganskyi A."/>
            <person name="Culley D."/>
            <person name="Magnuson J.K."/>
            <person name="James T.Y."/>
            <person name="O'Malley M.A."/>
            <person name="Stajich J.E."/>
            <person name="Spatafora J.W."/>
            <person name="Visel A."/>
            <person name="Grigoriev I.V."/>
        </authorList>
    </citation>
    <scope>NUCLEOTIDE SEQUENCE [LARGE SCALE GENOMIC DNA]</scope>
    <source>
        <strain evidence="15">finn</strain>
    </source>
</reference>
<dbReference type="AlphaFoldDB" id="A0A1Y1VJG7"/>
<evidence type="ECO:0000256" key="7">
    <source>
        <dbReference type="ARBA" id="ARBA00023239"/>
    </source>
</evidence>
<dbReference type="GO" id="GO:0070814">
    <property type="term" value="P:hydrogen sulfide biosynthetic process"/>
    <property type="evidence" value="ECO:0007669"/>
    <property type="project" value="EnsemblFungi"/>
</dbReference>
<sequence length="467" mass="51589">MAEARIYNTVLEAIGNTPLVRLNKIPQSLGVDCEVLVKCEWFNAGGSVKDRIGLRMVEDAEKAGILKPGSTIIEPTSGNTGIGLALAGAVKGYRVIITLPEKMSKEKCDVLKAFGAEVIRTPTEAAWDSEESHIGVAKKLNKEIPNSVILDQYGNPSNPLAHYDGTGEEIYKATGGKVDYFFASAGTGGTITGTAKKLKEKIPNIKVVGIDPFGSIIARPESLNDGIYSYKVEGIGYDFIPDVLNYQYIDEWMKSEDRESFVMSRRLIQEEGLLCGGSAGATVYSALKYAKEHNLKKSDRIVILLADSVRNYMTKFLDERWMENNDYYNTTGRKNIRNNYGNATIKDLGLSPAKTASFNTTIKEAYEILKTENKEQLPIVNEDGTVNTFVSIRSILDAISEGKNTFEDSVSKISTKFSNDNSLSIDAKLTYAITLFDKQTDIYAVDKNNDVYQIKSVDLLNYLTKKN</sequence>
<keyword evidence="5" id="KW-0663">Pyridoxal phosphate</keyword>
<comment type="cofactor">
    <cofactor evidence="1">
        <name>pyridoxal 5'-phosphate</name>
        <dbReference type="ChEBI" id="CHEBI:597326"/>
    </cofactor>
</comment>
<dbReference type="InterPro" id="IPR036052">
    <property type="entry name" value="TrpB-like_PALP_sf"/>
</dbReference>
<dbReference type="SUPFAM" id="SSF54631">
    <property type="entry name" value="CBS-domain pair"/>
    <property type="match status" value="1"/>
</dbReference>
<dbReference type="PANTHER" id="PTHR10314">
    <property type="entry name" value="CYSTATHIONINE BETA-SYNTHASE"/>
    <property type="match status" value="1"/>
</dbReference>
<dbReference type="FunFam" id="3.40.50.1100:FF:000003">
    <property type="entry name" value="Cystathionine beta-synthase"/>
    <property type="match status" value="1"/>
</dbReference>
<dbReference type="PROSITE" id="PS51371">
    <property type="entry name" value="CBS"/>
    <property type="match status" value="1"/>
</dbReference>
<dbReference type="Gene3D" id="3.10.580.10">
    <property type="entry name" value="CBS-domain"/>
    <property type="match status" value="1"/>
</dbReference>
<organism evidence="14 15">
    <name type="scientific">Piromyces finnis</name>
    <dbReference type="NCBI Taxonomy" id="1754191"/>
    <lineage>
        <taxon>Eukaryota</taxon>
        <taxon>Fungi</taxon>
        <taxon>Fungi incertae sedis</taxon>
        <taxon>Chytridiomycota</taxon>
        <taxon>Chytridiomycota incertae sedis</taxon>
        <taxon>Neocallimastigomycetes</taxon>
        <taxon>Neocallimastigales</taxon>
        <taxon>Neocallimastigaceae</taxon>
        <taxon>Piromyces</taxon>
    </lineage>
</organism>
<dbReference type="Pfam" id="PF00291">
    <property type="entry name" value="PALP"/>
    <property type="match status" value="1"/>
</dbReference>
<dbReference type="UniPathway" id="UPA00136">
    <property type="reaction ID" value="UER00201"/>
</dbReference>
<comment type="similarity">
    <text evidence="3">Belongs to the cysteine synthase/cystathionine beta-synthase family.</text>
</comment>
<evidence type="ECO:0000256" key="5">
    <source>
        <dbReference type="ARBA" id="ARBA00022898"/>
    </source>
</evidence>
<gene>
    <name evidence="14" type="ORF">BCR36DRAFT_402374</name>
</gene>
<keyword evidence="7" id="KW-0456">Lyase</keyword>
<comment type="pathway">
    <text evidence="2">Amino-acid biosynthesis; L-cysteine biosynthesis; L-cysteine from L-homocysteine and L-serine: step 1/2.</text>
</comment>
<dbReference type="EC" id="4.2.1.22" evidence="4"/>